<dbReference type="Proteomes" id="UP001224122">
    <property type="component" value="Unassembled WGS sequence"/>
</dbReference>
<keyword evidence="2" id="KW-1185">Reference proteome</keyword>
<comment type="caution">
    <text evidence="1">The sequence shown here is derived from an EMBL/GenBank/DDBJ whole genome shotgun (WGS) entry which is preliminary data.</text>
</comment>
<sequence length="71" mass="8085">MLDGLNKSIQVSSKVNGDTFVPTEKVIAKHYQTYIPNSLNIHLSLEGYQAVANQFWKAILIKEFLGYIDRD</sequence>
<reference evidence="1 2" key="1">
    <citation type="submission" date="2023-07" db="EMBL/GenBank/DDBJ databases">
        <title>Genomic Encyclopedia of Type Strains, Phase IV (KMG-IV): sequencing the most valuable type-strain genomes for metagenomic binning, comparative biology and taxonomic classification.</title>
        <authorList>
            <person name="Goeker M."/>
        </authorList>
    </citation>
    <scope>NUCLEOTIDE SEQUENCE [LARGE SCALE GENOMIC DNA]</scope>
    <source>
        <strain evidence="1 2">DSM 27594</strain>
    </source>
</reference>
<dbReference type="RefSeq" id="WP_307407653.1">
    <property type="nucleotide sequence ID" value="NZ_JAUSTW010000003.1"/>
</dbReference>
<accession>A0ABT9XU68</accession>
<dbReference type="EMBL" id="JAUSTW010000003">
    <property type="protein sequence ID" value="MDQ0199099.1"/>
    <property type="molecule type" value="Genomic_DNA"/>
</dbReference>
<evidence type="ECO:0000313" key="1">
    <source>
        <dbReference type="EMBL" id="MDQ0199099.1"/>
    </source>
</evidence>
<organism evidence="1 2">
    <name type="scientific">Neobacillus ginsengisoli</name>
    <dbReference type="NCBI Taxonomy" id="904295"/>
    <lineage>
        <taxon>Bacteria</taxon>
        <taxon>Bacillati</taxon>
        <taxon>Bacillota</taxon>
        <taxon>Bacilli</taxon>
        <taxon>Bacillales</taxon>
        <taxon>Bacillaceae</taxon>
        <taxon>Neobacillus</taxon>
    </lineage>
</organism>
<name>A0ABT9XU68_9BACI</name>
<evidence type="ECO:0000313" key="2">
    <source>
        <dbReference type="Proteomes" id="UP001224122"/>
    </source>
</evidence>
<protein>
    <submittedName>
        <fullName evidence="1">Uncharacterized protein</fullName>
    </submittedName>
</protein>
<proteinExistence type="predicted"/>
<gene>
    <name evidence="1" type="ORF">J2S10_002257</name>
</gene>